<dbReference type="Pfam" id="PF13649">
    <property type="entry name" value="Methyltransf_25"/>
    <property type="match status" value="1"/>
</dbReference>
<accession>A0A5C8ZES4</accession>
<feature type="domain" description="Methyltransferase" evidence="1">
    <location>
        <begin position="42"/>
        <end position="137"/>
    </location>
</feature>
<keyword evidence="2" id="KW-0489">Methyltransferase</keyword>
<proteinExistence type="predicted"/>
<dbReference type="InterPro" id="IPR029063">
    <property type="entry name" value="SAM-dependent_MTases_sf"/>
</dbReference>
<organism evidence="2 3">
    <name type="scientific">Quadrisphaera setariae</name>
    <dbReference type="NCBI Taxonomy" id="2593304"/>
    <lineage>
        <taxon>Bacteria</taxon>
        <taxon>Bacillati</taxon>
        <taxon>Actinomycetota</taxon>
        <taxon>Actinomycetes</taxon>
        <taxon>Kineosporiales</taxon>
        <taxon>Kineosporiaceae</taxon>
        <taxon>Quadrisphaera</taxon>
    </lineage>
</organism>
<keyword evidence="2" id="KW-0808">Transferase</keyword>
<keyword evidence="3" id="KW-1185">Reference proteome</keyword>
<gene>
    <name evidence="2" type="ORF">FMM08_12760</name>
</gene>
<reference evidence="2 3" key="1">
    <citation type="submission" date="2019-07" db="EMBL/GenBank/DDBJ databases">
        <title>Quadrisphaera sp. strain DD2A genome sequencing and assembly.</title>
        <authorList>
            <person name="Kim I."/>
        </authorList>
    </citation>
    <scope>NUCLEOTIDE SEQUENCE [LARGE SCALE GENOMIC DNA]</scope>
    <source>
        <strain evidence="2 3">DD2A</strain>
    </source>
</reference>
<dbReference type="InterPro" id="IPR041698">
    <property type="entry name" value="Methyltransf_25"/>
</dbReference>
<protein>
    <submittedName>
        <fullName evidence="2">Methyltransferase domain-containing protein</fullName>
    </submittedName>
</protein>
<evidence type="ECO:0000313" key="2">
    <source>
        <dbReference type="EMBL" id="TXR55703.1"/>
    </source>
</evidence>
<evidence type="ECO:0000259" key="1">
    <source>
        <dbReference type="Pfam" id="PF13649"/>
    </source>
</evidence>
<name>A0A5C8ZES4_9ACTN</name>
<dbReference type="SUPFAM" id="SSF53335">
    <property type="entry name" value="S-adenosyl-L-methionine-dependent methyltransferases"/>
    <property type="match status" value="1"/>
</dbReference>
<dbReference type="GO" id="GO:0032259">
    <property type="term" value="P:methylation"/>
    <property type="evidence" value="ECO:0007669"/>
    <property type="project" value="UniProtKB-KW"/>
</dbReference>
<dbReference type="OrthoDB" id="7032234at2"/>
<dbReference type="EMBL" id="VKAC01000007">
    <property type="protein sequence ID" value="TXR55703.1"/>
    <property type="molecule type" value="Genomic_DNA"/>
</dbReference>
<dbReference type="RefSeq" id="WP_147926759.1">
    <property type="nucleotide sequence ID" value="NZ_VKAC01000007.1"/>
</dbReference>
<evidence type="ECO:0000313" key="3">
    <source>
        <dbReference type="Proteomes" id="UP000321234"/>
    </source>
</evidence>
<sequence>MSAGPGAFDAAAADAVLLAPLLWEPVAAATVARSAPAAGERVLDACCGTGPSALLAAAAVGPAGAVDAVDVSSAAVAQLQQAARSAGGLPCLEAHTADATAWPGRGYDLVQGVLGVFFLLDPAAGTEHLVRCARPGGRVVITTWATGALAVAGRALVEAVAAVREEALPAWSASAAAQQLGEGAALAAWVGARGLDDVVVTRHPHAVPASAEELWLLVLGSGFRGLLSGLAAAQVARVRDLYLSGLAGGDDVDATFLVATGHRPEVPGVPSGA</sequence>
<dbReference type="Gene3D" id="3.40.50.150">
    <property type="entry name" value="Vaccinia Virus protein VP39"/>
    <property type="match status" value="1"/>
</dbReference>
<comment type="caution">
    <text evidence="2">The sequence shown here is derived from an EMBL/GenBank/DDBJ whole genome shotgun (WGS) entry which is preliminary data.</text>
</comment>
<dbReference type="Proteomes" id="UP000321234">
    <property type="component" value="Unassembled WGS sequence"/>
</dbReference>
<dbReference type="GO" id="GO:0008168">
    <property type="term" value="F:methyltransferase activity"/>
    <property type="evidence" value="ECO:0007669"/>
    <property type="project" value="UniProtKB-KW"/>
</dbReference>
<dbReference type="AlphaFoldDB" id="A0A5C8ZES4"/>